<feature type="region of interest" description="Disordered" evidence="1">
    <location>
        <begin position="279"/>
        <end position="308"/>
    </location>
</feature>
<name>A0A9D1H4L8_9FIRM</name>
<dbReference type="GO" id="GO:0000150">
    <property type="term" value="F:DNA strand exchange activity"/>
    <property type="evidence" value="ECO:0007669"/>
    <property type="project" value="InterPro"/>
</dbReference>
<dbReference type="PROSITE" id="PS51736">
    <property type="entry name" value="RECOMBINASES_3"/>
    <property type="match status" value="1"/>
</dbReference>
<dbReference type="Pfam" id="PF07508">
    <property type="entry name" value="Recombinase"/>
    <property type="match status" value="1"/>
</dbReference>
<dbReference type="Pfam" id="PF00239">
    <property type="entry name" value="Resolvase"/>
    <property type="match status" value="1"/>
</dbReference>
<dbReference type="InterPro" id="IPR036162">
    <property type="entry name" value="Resolvase-like_N_sf"/>
</dbReference>
<gene>
    <name evidence="4" type="ORF">IAA60_04320</name>
</gene>
<feature type="compositionally biased region" description="Basic residues" evidence="1">
    <location>
        <begin position="296"/>
        <end position="308"/>
    </location>
</feature>
<dbReference type="AlphaFoldDB" id="A0A9D1H4L8"/>
<dbReference type="GO" id="GO:0003677">
    <property type="term" value="F:DNA binding"/>
    <property type="evidence" value="ECO:0007669"/>
    <property type="project" value="InterPro"/>
</dbReference>
<proteinExistence type="predicted"/>
<dbReference type="PANTHER" id="PTHR30461:SF23">
    <property type="entry name" value="DNA RECOMBINASE-RELATED"/>
    <property type="match status" value="1"/>
</dbReference>
<dbReference type="PROSITE" id="PS51737">
    <property type="entry name" value="RECOMBINASE_DNA_BIND"/>
    <property type="match status" value="1"/>
</dbReference>
<dbReference type="EMBL" id="DVLU01000039">
    <property type="protein sequence ID" value="HIT85119.1"/>
    <property type="molecule type" value="Genomic_DNA"/>
</dbReference>
<accession>A0A9D1H4L8</accession>
<sequence>MNSKIWYIPARNDRLEKKVGIYCRVSTAEKEQLYSLAEQISALTRAVANVSQWRLADVFIDIASAKGDIPRREFERLMKECEAHNISVVLTKSISRFGRDTVETLTAINKLKAAGVRVIFEQENLDTDEVDSDLMISVMESLAQAENESRSENIRMGLAMRAANGTSGLYKRKLYGYTKNINGELVIDEEQAKNVRDIFRWYLDGASVLGIIKKLYDAGVLSPTGKEKWNKRTIETMLSNEKYTGTVTLLDSATQEYEYQMKECIPPIITESEFRAVQEEKKNRSNIVTDDEGTHRSSKKYSSKKKKQ</sequence>
<organism evidence="4 5">
    <name type="scientific">Candidatus Ornithomonoglobus intestinigallinarum</name>
    <dbReference type="NCBI Taxonomy" id="2840894"/>
    <lineage>
        <taxon>Bacteria</taxon>
        <taxon>Bacillati</taxon>
        <taxon>Bacillota</taxon>
        <taxon>Clostridia</taxon>
        <taxon>Candidatus Ornithomonoglobus</taxon>
    </lineage>
</organism>
<dbReference type="PANTHER" id="PTHR30461">
    <property type="entry name" value="DNA-INVERTASE FROM LAMBDOID PROPHAGE"/>
    <property type="match status" value="1"/>
</dbReference>
<dbReference type="Gene3D" id="3.90.1750.20">
    <property type="entry name" value="Putative Large Serine Recombinase, Chain B, Domain 2"/>
    <property type="match status" value="1"/>
</dbReference>
<reference evidence="4" key="2">
    <citation type="journal article" date="2021" name="PeerJ">
        <title>Extensive microbial diversity within the chicken gut microbiome revealed by metagenomics and culture.</title>
        <authorList>
            <person name="Gilroy R."/>
            <person name="Ravi A."/>
            <person name="Getino M."/>
            <person name="Pursley I."/>
            <person name="Horton D.L."/>
            <person name="Alikhan N.F."/>
            <person name="Baker D."/>
            <person name="Gharbi K."/>
            <person name="Hall N."/>
            <person name="Watson M."/>
            <person name="Adriaenssens E.M."/>
            <person name="Foster-Nyarko E."/>
            <person name="Jarju S."/>
            <person name="Secka A."/>
            <person name="Antonio M."/>
            <person name="Oren A."/>
            <person name="Chaudhuri R.R."/>
            <person name="La Ragione R."/>
            <person name="Hildebrand F."/>
            <person name="Pallen M.J."/>
        </authorList>
    </citation>
    <scope>NUCLEOTIDE SEQUENCE</scope>
    <source>
        <strain evidence="4">CHK181-108</strain>
    </source>
</reference>
<dbReference type="InterPro" id="IPR006119">
    <property type="entry name" value="Resolv_N"/>
</dbReference>
<reference evidence="4" key="1">
    <citation type="submission" date="2020-10" db="EMBL/GenBank/DDBJ databases">
        <authorList>
            <person name="Gilroy R."/>
        </authorList>
    </citation>
    <scope>NUCLEOTIDE SEQUENCE</scope>
    <source>
        <strain evidence="4">CHK181-108</strain>
    </source>
</reference>
<dbReference type="InterPro" id="IPR038109">
    <property type="entry name" value="DNA_bind_recomb_sf"/>
</dbReference>
<evidence type="ECO:0000256" key="1">
    <source>
        <dbReference type="SAM" id="MobiDB-lite"/>
    </source>
</evidence>
<dbReference type="SUPFAM" id="SSF53041">
    <property type="entry name" value="Resolvase-like"/>
    <property type="match status" value="1"/>
</dbReference>
<feature type="domain" description="Resolvase/invertase-type recombinase catalytic" evidence="2">
    <location>
        <begin position="18"/>
        <end position="165"/>
    </location>
</feature>
<evidence type="ECO:0000313" key="5">
    <source>
        <dbReference type="Proteomes" id="UP000824165"/>
    </source>
</evidence>
<evidence type="ECO:0000313" key="4">
    <source>
        <dbReference type="EMBL" id="HIT85119.1"/>
    </source>
</evidence>
<dbReference type="SMART" id="SM00857">
    <property type="entry name" value="Resolvase"/>
    <property type="match status" value="1"/>
</dbReference>
<dbReference type="Proteomes" id="UP000824165">
    <property type="component" value="Unassembled WGS sequence"/>
</dbReference>
<dbReference type="Gene3D" id="3.40.50.1390">
    <property type="entry name" value="Resolvase, N-terminal catalytic domain"/>
    <property type="match status" value="1"/>
</dbReference>
<dbReference type="InterPro" id="IPR011109">
    <property type="entry name" value="DNA_bind_recombinase_dom"/>
</dbReference>
<feature type="domain" description="Recombinase" evidence="3">
    <location>
        <begin position="174"/>
        <end position="287"/>
    </location>
</feature>
<dbReference type="InterPro" id="IPR050639">
    <property type="entry name" value="SSR_resolvase"/>
</dbReference>
<protein>
    <submittedName>
        <fullName evidence="4">Recombinase family protein</fullName>
    </submittedName>
</protein>
<evidence type="ECO:0000259" key="2">
    <source>
        <dbReference type="PROSITE" id="PS51736"/>
    </source>
</evidence>
<evidence type="ECO:0000259" key="3">
    <source>
        <dbReference type="PROSITE" id="PS51737"/>
    </source>
</evidence>
<comment type="caution">
    <text evidence="4">The sequence shown here is derived from an EMBL/GenBank/DDBJ whole genome shotgun (WGS) entry which is preliminary data.</text>
</comment>
<dbReference type="CDD" id="cd00338">
    <property type="entry name" value="Ser_Recombinase"/>
    <property type="match status" value="1"/>
</dbReference>